<keyword evidence="2" id="KW-1185">Reference proteome</keyword>
<evidence type="ECO:0000313" key="1">
    <source>
        <dbReference type="EMBL" id="KAJ9101407.1"/>
    </source>
</evidence>
<protein>
    <submittedName>
        <fullName evidence="1">Uncharacterized protein</fullName>
    </submittedName>
</protein>
<evidence type="ECO:0000313" key="2">
    <source>
        <dbReference type="Proteomes" id="UP001241377"/>
    </source>
</evidence>
<name>A0ACC2VQ03_9TREE</name>
<accession>A0ACC2VQ03</accession>
<organism evidence="1 2">
    <name type="scientific">Naganishia cerealis</name>
    <dbReference type="NCBI Taxonomy" id="610337"/>
    <lineage>
        <taxon>Eukaryota</taxon>
        <taxon>Fungi</taxon>
        <taxon>Dikarya</taxon>
        <taxon>Basidiomycota</taxon>
        <taxon>Agaricomycotina</taxon>
        <taxon>Tremellomycetes</taxon>
        <taxon>Filobasidiales</taxon>
        <taxon>Filobasidiaceae</taxon>
        <taxon>Naganishia</taxon>
    </lineage>
</organism>
<dbReference type="EMBL" id="JASBWR010000058">
    <property type="protein sequence ID" value="KAJ9101407.1"/>
    <property type="molecule type" value="Genomic_DNA"/>
</dbReference>
<proteinExistence type="predicted"/>
<comment type="caution">
    <text evidence="1">The sequence shown here is derived from an EMBL/GenBank/DDBJ whole genome shotgun (WGS) entry which is preliminary data.</text>
</comment>
<reference evidence="1" key="1">
    <citation type="submission" date="2023-04" db="EMBL/GenBank/DDBJ databases">
        <title>Draft Genome sequencing of Naganishia species isolated from polar environments using Oxford Nanopore Technology.</title>
        <authorList>
            <person name="Leo P."/>
            <person name="Venkateswaran K."/>
        </authorList>
    </citation>
    <scope>NUCLEOTIDE SEQUENCE</scope>
    <source>
        <strain evidence="1">MNA-CCFEE 5261</strain>
    </source>
</reference>
<dbReference type="Proteomes" id="UP001241377">
    <property type="component" value="Unassembled WGS sequence"/>
</dbReference>
<gene>
    <name evidence="1" type="ORF">QFC19_005180</name>
</gene>
<sequence>MFRGTFRQLPKGPAKVFGNCRLIHTVPKLRNVEQFTKNGIEGLYSPEGFKTAWLDYQKFLTLNLTLHTNGTENELRPPYQILLQTAKKTTEQHVFHFASQAHNNHFFFEQLSDKSSAKKTRPSRFLLERLADINLPTIDAFREQFLLAADSSFGQGWVFLVELPDKSLKILKCNNDGTPYYYGKNQSLDLNGSVDELTLDNLNKVKELAQNGEKDFTLPLLAINVWDVAFIQDYGTTGRADYLANVWECINWDIVNKRLFQV</sequence>